<sequence>MTYKEIIQSLKNTIKARMERFRGMNSNLRDYKIEEKKKHSRKSADSTKKSDSPCQKSDDCCGKKDRCKKTIRINQRLMDVGRVVVPLGWNAVLEENVTANGNLHFYEGGQAIAAVGQNDINLCCHKLIGINVPFGIFAGVVGTEVANDITIHGGSVEGFTETGIFGGFCNRFNLSDTFINDIVATTNNSQGVVFGLELVGCSGTISNVIVNRVRAANLETTVVAAIGVELVNSEMVVNNLAADNIFSDSSFAMSCVGVGFDATTPGPTFRNFAARNATGLIGAFGLVIDSPADNRLYRPLATSLAISDIKATNLANPAPARGLSIVGAVFATVSGNIKGVQSTARLLEAESEEGQGFNIGNTIGGLQTAVSDVQTQWLA</sequence>
<gene>
    <name evidence="2" type="ORF">Hyperionvirus2_74</name>
</gene>
<organism evidence="2">
    <name type="scientific">Hyperionvirus sp</name>
    <dbReference type="NCBI Taxonomy" id="2487770"/>
    <lineage>
        <taxon>Viruses</taxon>
        <taxon>Varidnaviria</taxon>
        <taxon>Bamfordvirae</taxon>
        <taxon>Nucleocytoviricota</taxon>
        <taxon>Megaviricetes</taxon>
        <taxon>Imitervirales</taxon>
        <taxon>Mimiviridae</taxon>
        <taxon>Klosneuvirinae</taxon>
    </lineage>
</organism>
<feature type="region of interest" description="Disordered" evidence="1">
    <location>
        <begin position="33"/>
        <end position="60"/>
    </location>
</feature>
<evidence type="ECO:0000313" key="2">
    <source>
        <dbReference type="EMBL" id="AYV82706.1"/>
    </source>
</evidence>
<proteinExistence type="predicted"/>
<protein>
    <submittedName>
        <fullName evidence="2">Uncharacterized protein</fullName>
    </submittedName>
</protein>
<evidence type="ECO:0000256" key="1">
    <source>
        <dbReference type="SAM" id="MobiDB-lite"/>
    </source>
</evidence>
<accession>A0A3G5A631</accession>
<reference evidence="2" key="1">
    <citation type="submission" date="2018-10" db="EMBL/GenBank/DDBJ databases">
        <title>Hidden diversity of soil giant viruses.</title>
        <authorList>
            <person name="Schulz F."/>
            <person name="Alteio L."/>
            <person name="Goudeau D."/>
            <person name="Ryan E.M."/>
            <person name="Malmstrom R.R."/>
            <person name="Blanchard J."/>
            <person name="Woyke T."/>
        </authorList>
    </citation>
    <scope>NUCLEOTIDE SEQUENCE</scope>
    <source>
        <strain evidence="2">HYV1</strain>
    </source>
</reference>
<name>A0A3G5A631_9VIRU</name>
<dbReference type="EMBL" id="MK072384">
    <property type="protein sequence ID" value="AYV82706.1"/>
    <property type="molecule type" value="Genomic_DNA"/>
</dbReference>